<sequence length="443" mass="44802">MHRRPAAVLTALLSAAVAAALAVTVPADAGTTGAGPDVTPAGVAPAMFAALQRDLRLTPAQATERLATDQRAGRIEQVLRRTLGTRYAGTWVSTRGTAVTVGVNDDAAVAAVRALGAEPVRVRRTEAQLTAAAERLNRAPAPAEVAGWYVDVVTNSVVVLARPDGLAAARTFATRAGADPAAVRVRASTEDPRPYQDVIGGNAYYIGSGTRCSVGFSVTGGFVTAGHCGRAGARTSQPAGTFQGSTFPGRDYAWVRVDAGNTPRALVNNYSGGTVAVAGSTEAPVGAAVCRSGSTTGWHCGTVQQKNASVTYAEGTVSGLTRTDACAEPGDSGGSWLAGSQAQGVTSGGSGNCTSGGVMYFQPVNPILAAYGLTLLTSGGPGPQPTATTTAPPGPGGTTWQAGTGYAAGAQVSYAGVTYRCLQAHTAMTGWEPPNVPALWQRV</sequence>
<dbReference type="GO" id="GO:0030246">
    <property type="term" value="F:carbohydrate binding"/>
    <property type="evidence" value="ECO:0007669"/>
    <property type="project" value="InterPro"/>
</dbReference>
<evidence type="ECO:0000256" key="1">
    <source>
        <dbReference type="ARBA" id="ARBA00007664"/>
    </source>
</evidence>
<dbReference type="Pfam" id="PF02839">
    <property type="entry name" value="CBM_5_12"/>
    <property type="match status" value="1"/>
</dbReference>
<dbReference type="GO" id="GO:0004252">
    <property type="term" value="F:serine-type endopeptidase activity"/>
    <property type="evidence" value="ECO:0007669"/>
    <property type="project" value="InterPro"/>
</dbReference>
<keyword evidence="3 10" id="KW-0732">Signal</keyword>
<dbReference type="InterPro" id="IPR003610">
    <property type="entry name" value="CBM5/12"/>
</dbReference>
<feature type="disulfide bond" evidence="9">
    <location>
        <begin position="290"/>
        <end position="300"/>
    </location>
</feature>
<keyword evidence="7 9" id="KW-1015">Disulfide bond</keyword>
<dbReference type="EMBL" id="BOMQ01000008">
    <property type="protein sequence ID" value="GIE47236.1"/>
    <property type="molecule type" value="Genomic_DNA"/>
</dbReference>
<dbReference type="SUPFAM" id="SSF51055">
    <property type="entry name" value="Carbohydrate binding domain"/>
    <property type="match status" value="1"/>
</dbReference>
<dbReference type="AlphaFoldDB" id="A0A919JDL1"/>
<dbReference type="SMART" id="SM00495">
    <property type="entry name" value="ChtBD3"/>
    <property type="match status" value="1"/>
</dbReference>
<evidence type="ECO:0000313" key="12">
    <source>
        <dbReference type="EMBL" id="GIE47236.1"/>
    </source>
</evidence>
<dbReference type="GO" id="GO:0006508">
    <property type="term" value="P:proteolysis"/>
    <property type="evidence" value="ECO:0007669"/>
    <property type="project" value="UniProtKB-KW"/>
</dbReference>
<feature type="signal peptide" evidence="10">
    <location>
        <begin position="1"/>
        <end position="29"/>
    </location>
</feature>
<feature type="disulfide bond" evidence="9">
    <location>
        <begin position="212"/>
        <end position="228"/>
    </location>
</feature>
<organism evidence="12 13">
    <name type="scientific">Actinoplanes nipponensis</name>
    <dbReference type="NCBI Taxonomy" id="135950"/>
    <lineage>
        <taxon>Bacteria</taxon>
        <taxon>Bacillati</taxon>
        <taxon>Actinomycetota</taxon>
        <taxon>Actinomycetes</taxon>
        <taxon>Micromonosporales</taxon>
        <taxon>Micromonosporaceae</taxon>
        <taxon>Actinoplanes</taxon>
    </lineage>
</organism>
<protein>
    <submittedName>
        <fullName evidence="12">Serine protease</fullName>
    </submittedName>
</protein>
<dbReference type="InterPro" id="IPR043504">
    <property type="entry name" value="Peptidase_S1_PA_chymotrypsin"/>
</dbReference>
<proteinExistence type="inferred from homology"/>
<evidence type="ECO:0000256" key="2">
    <source>
        <dbReference type="ARBA" id="ARBA00022670"/>
    </source>
</evidence>
<dbReference type="PRINTS" id="PR00861">
    <property type="entry name" value="ALYTICPTASE"/>
</dbReference>
<evidence type="ECO:0000256" key="9">
    <source>
        <dbReference type="PIRSR" id="PIRSR001134-2"/>
    </source>
</evidence>
<dbReference type="GO" id="GO:0005975">
    <property type="term" value="P:carbohydrate metabolic process"/>
    <property type="evidence" value="ECO:0007669"/>
    <property type="project" value="InterPro"/>
</dbReference>
<dbReference type="CDD" id="cd12214">
    <property type="entry name" value="ChiA1_BD"/>
    <property type="match status" value="1"/>
</dbReference>
<dbReference type="Gene3D" id="2.40.10.10">
    <property type="entry name" value="Trypsin-like serine proteases"/>
    <property type="match status" value="2"/>
</dbReference>
<evidence type="ECO:0000256" key="10">
    <source>
        <dbReference type="SAM" id="SignalP"/>
    </source>
</evidence>
<evidence type="ECO:0000256" key="7">
    <source>
        <dbReference type="ARBA" id="ARBA00023157"/>
    </source>
</evidence>
<name>A0A919JDL1_9ACTN</name>
<dbReference type="RefSeq" id="WP_203764768.1">
    <property type="nucleotide sequence ID" value="NZ_BAAAYJ010000089.1"/>
</dbReference>
<evidence type="ECO:0000256" key="8">
    <source>
        <dbReference type="PIRSR" id="PIRSR001134-1"/>
    </source>
</evidence>
<evidence type="ECO:0000256" key="6">
    <source>
        <dbReference type="ARBA" id="ARBA00023145"/>
    </source>
</evidence>
<evidence type="ECO:0000256" key="4">
    <source>
        <dbReference type="ARBA" id="ARBA00022801"/>
    </source>
</evidence>
<feature type="domain" description="Chitin-binding type-3" evidence="11">
    <location>
        <begin position="397"/>
        <end position="443"/>
    </location>
</feature>
<accession>A0A919JDL1</accession>
<dbReference type="InterPro" id="IPR004236">
    <property type="entry name" value="Pept_S1_alpha_lytic"/>
</dbReference>
<dbReference type="CDD" id="cd21112">
    <property type="entry name" value="alphaLP-like"/>
    <property type="match status" value="1"/>
</dbReference>
<keyword evidence="5" id="KW-0720">Serine protease</keyword>
<keyword evidence="2 12" id="KW-0645">Protease</keyword>
<evidence type="ECO:0000256" key="3">
    <source>
        <dbReference type="ARBA" id="ARBA00022729"/>
    </source>
</evidence>
<dbReference type="InterPro" id="IPR036573">
    <property type="entry name" value="CBM_sf_5/12"/>
</dbReference>
<dbReference type="InterPro" id="IPR009003">
    <property type="entry name" value="Peptidase_S1_PA"/>
</dbReference>
<keyword evidence="6" id="KW-0865">Zymogen</keyword>
<evidence type="ECO:0000259" key="11">
    <source>
        <dbReference type="SMART" id="SM00495"/>
    </source>
</evidence>
<dbReference type="SUPFAM" id="SSF50494">
    <property type="entry name" value="Trypsin-like serine proteases"/>
    <property type="match status" value="1"/>
</dbReference>
<evidence type="ECO:0000313" key="13">
    <source>
        <dbReference type="Proteomes" id="UP000647172"/>
    </source>
</evidence>
<comment type="caution">
    <text evidence="12">The sequence shown here is derived from an EMBL/GenBank/DDBJ whole genome shotgun (WGS) entry which is preliminary data.</text>
</comment>
<feature type="chain" id="PRO_5037632999" evidence="10">
    <location>
        <begin position="30"/>
        <end position="443"/>
    </location>
</feature>
<feature type="active site" description="Charge relay system" evidence="8">
    <location>
        <position position="227"/>
    </location>
</feature>
<keyword evidence="4" id="KW-0378">Hydrolase</keyword>
<dbReference type="InterPro" id="IPR035070">
    <property type="entry name" value="Streptogrisin_prodomain"/>
</dbReference>
<evidence type="ECO:0000256" key="5">
    <source>
        <dbReference type="ARBA" id="ARBA00022825"/>
    </source>
</evidence>
<dbReference type="GO" id="GO:0005576">
    <property type="term" value="C:extracellular region"/>
    <property type="evidence" value="ECO:0007669"/>
    <property type="project" value="InterPro"/>
</dbReference>
<dbReference type="Proteomes" id="UP000647172">
    <property type="component" value="Unassembled WGS sequence"/>
</dbReference>
<dbReference type="Gene3D" id="3.30.300.50">
    <property type="match status" value="2"/>
</dbReference>
<feature type="active site" description="Charge relay system" evidence="8">
    <location>
        <position position="251"/>
    </location>
</feature>
<gene>
    <name evidence="12" type="ORF">Ani05nite_07700</name>
</gene>
<dbReference type="Pfam" id="PF02983">
    <property type="entry name" value="Pro_Al_protease"/>
    <property type="match status" value="1"/>
</dbReference>
<dbReference type="PIRSF" id="PIRSF001134">
    <property type="entry name" value="Streptogrisin"/>
    <property type="match status" value="1"/>
</dbReference>
<dbReference type="InterPro" id="IPR001316">
    <property type="entry name" value="Pept_S1A_streptogrisin"/>
</dbReference>
<keyword evidence="13" id="KW-1185">Reference proteome</keyword>
<comment type="similarity">
    <text evidence="1">Belongs to the peptidase S1 family.</text>
</comment>
<dbReference type="GO" id="GO:0004553">
    <property type="term" value="F:hydrolase activity, hydrolyzing O-glycosyl compounds"/>
    <property type="evidence" value="ECO:0007669"/>
    <property type="project" value="InterPro"/>
</dbReference>
<feature type="active site" description="Charge relay system" evidence="8">
    <location>
        <position position="332"/>
    </location>
</feature>
<feature type="disulfide bond" evidence="9">
    <location>
        <begin position="326"/>
        <end position="353"/>
    </location>
</feature>
<reference evidence="12" key="1">
    <citation type="submission" date="2021-01" db="EMBL/GenBank/DDBJ databases">
        <title>Whole genome shotgun sequence of Actinoplanes nipponensis NBRC 14063.</title>
        <authorList>
            <person name="Komaki H."/>
            <person name="Tamura T."/>
        </authorList>
    </citation>
    <scope>NUCLEOTIDE SEQUENCE</scope>
    <source>
        <strain evidence="12">NBRC 14063</strain>
    </source>
</reference>
<dbReference type="Gene3D" id="2.10.10.20">
    <property type="entry name" value="Carbohydrate-binding module superfamily 5/12"/>
    <property type="match status" value="1"/>
</dbReference>